<reference evidence="3 4" key="1">
    <citation type="submission" date="2014-04" db="EMBL/GenBank/DDBJ databases">
        <title>Draft genome sequence of Bacillus azotoformans MEV2011, a (co-) denitrifying strain unable to grow in the presence of oxygen.</title>
        <authorList>
            <person name="Nielsen M."/>
            <person name="Schreiber L."/>
            <person name="Finster K."/>
            <person name="Schramm A."/>
        </authorList>
    </citation>
    <scope>NUCLEOTIDE SEQUENCE [LARGE SCALE GENOMIC DNA]</scope>
    <source>
        <strain evidence="3 4">MEV2011</strain>
    </source>
</reference>
<evidence type="ECO:0000313" key="3">
    <source>
        <dbReference type="EMBL" id="KEF37317.1"/>
    </source>
</evidence>
<feature type="transmembrane region" description="Helical" evidence="1">
    <location>
        <begin position="38"/>
        <end position="58"/>
    </location>
</feature>
<keyword evidence="1" id="KW-1133">Transmembrane helix</keyword>
<evidence type="ECO:0000259" key="2">
    <source>
        <dbReference type="Pfam" id="PF07670"/>
    </source>
</evidence>
<evidence type="ECO:0000313" key="4">
    <source>
        <dbReference type="Proteomes" id="UP000027936"/>
    </source>
</evidence>
<feature type="transmembrane region" description="Helical" evidence="1">
    <location>
        <begin position="88"/>
        <end position="112"/>
    </location>
</feature>
<feature type="transmembrane region" description="Helical" evidence="1">
    <location>
        <begin position="6"/>
        <end position="26"/>
    </location>
</feature>
<dbReference type="InterPro" id="IPR011642">
    <property type="entry name" value="Gate_dom"/>
</dbReference>
<feature type="transmembrane region" description="Helical" evidence="1">
    <location>
        <begin position="165"/>
        <end position="183"/>
    </location>
</feature>
<dbReference type="EMBL" id="JJRY01000015">
    <property type="protein sequence ID" value="KEF37317.1"/>
    <property type="molecule type" value="Genomic_DNA"/>
</dbReference>
<dbReference type="Proteomes" id="UP000027936">
    <property type="component" value="Unassembled WGS sequence"/>
</dbReference>
<name>A0A072NJ68_SCHAZ</name>
<dbReference type="Pfam" id="PF07670">
    <property type="entry name" value="Gate"/>
    <property type="match status" value="1"/>
</dbReference>
<organism evidence="3 4">
    <name type="scientific">Schinkia azotoformans MEV2011</name>
    <dbReference type="NCBI Taxonomy" id="1348973"/>
    <lineage>
        <taxon>Bacteria</taxon>
        <taxon>Bacillati</taxon>
        <taxon>Bacillota</taxon>
        <taxon>Bacilli</taxon>
        <taxon>Bacillales</taxon>
        <taxon>Bacillaceae</taxon>
        <taxon>Calidifontibacillus/Schinkia group</taxon>
        <taxon>Schinkia</taxon>
    </lineage>
</organism>
<dbReference type="OrthoDB" id="9782481at2"/>
<protein>
    <submittedName>
        <fullName evidence="3">Putative membrane protein required for spore maturation</fullName>
    </submittedName>
</protein>
<sequence length="199" mass="21638">MVNIIWVAMTIVGIVFAMINGTMDDVNKAIFTGAKEAVAICIGLISILVFWLGLMNIAQEAGLLTRLSRLFQPLITRLFPEVPKDHPAMGFILSNMIANLFGLGNAATPMGIKAMEQLKILNENKNSASRSMITFLAINTSSITLIPTTVIAIRMNYGSVAPTEIVGTTLAASLFSTAAAIMIDRYYHYRRVKKGGGRR</sequence>
<keyword evidence="1" id="KW-0472">Membrane</keyword>
<dbReference type="RefSeq" id="WP_035196914.1">
    <property type="nucleotide sequence ID" value="NZ_JJRY01000015.1"/>
</dbReference>
<accession>A0A072NJ68</accession>
<feature type="domain" description="Nucleoside transporter/FeoB GTPase Gate" evidence="2">
    <location>
        <begin position="42"/>
        <end position="152"/>
    </location>
</feature>
<dbReference type="PATRIC" id="fig|1348973.3.peg.3230"/>
<evidence type="ECO:0000256" key="1">
    <source>
        <dbReference type="SAM" id="Phobius"/>
    </source>
</evidence>
<dbReference type="AlphaFoldDB" id="A0A072NJ68"/>
<keyword evidence="1" id="KW-0812">Transmembrane</keyword>
<feature type="transmembrane region" description="Helical" evidence="1">
    <location>
        <begin position="133"/>
        <end position="153"/>
    </location>
</feature>
<gene>
    <name evidence="3" type="ORF">M670_03351</name>
</gene>
<proteinExistence type="predicted"/>
<comment type="caution">
    <text evidence="3">The sequence shown here is derived from an EMBL/GenBank/DDBJ whole genome shotgun (WGS) entry which is preliminary data.</text>
</comment>